<evidence type="ECO:0000256" key="2">
    <source>
        <dbReference type="SAM" id="Coils"/>
    </source>
</evidence>
<keyword evidence="4" id="KW-1185">Reference proteome</keyword>
<name>A0AAJ6QXB0_9ACAR</name>
<dbReference type="PANTHER" id="PTHR16505">
    <property type="entry name" value="PROTEIN LZIC"/>
    <property type="match status" value="1"/>
</dbReference>
<reference evidence="5" key="1">
    <citation type="submission" date="2025-08" db="UniProtKB">
        <authorList>
            <consortium name="RefSeq"/>
        </authorList>
    </citation>
    <scope>IDENTIFICATION</scope>
</reference>
<dbReference type="SUPFAM" id="SSF81730">
    <property type="entry name" value="beta-catenin-interacting protein ICAT"/>
    <property type="match status" value="1"/>
</dbReference>
<dbReference type="Proteomes" id="UP000694867">
    <property type="component" value="Unplaced"/>
</dbReference>
<protein>
    <submittedName>
        <fullName evidence="5">Protein LZIC</fullName>
    </submittedName>
</protein>
<dbReference type="Pfam" id="PF06384">
    <property type="entry name" value="ICAT"/>
    <property type="match status" value="1"/>
</dbReference>
<evidence type="ECO:0000256" key="1">
    <source>
        <dbReference type="ARBA" id="ARBA00006505"/>
    </source>
</evidence>
<keyword evidence="2" id="KW-0175">Coiled coil</keyword>
<dbReference type="PANTHER" id="PTHR16505:SF8">
    <property type="entry name" value="PROTEIN LZIC"/>
    <property type="match status" value="1"/>
</dbReference>
<comment type="similarity">
    <text evidence="1">Belongs to the CTNNBIP1 family.</text>
</comment>
<feature type="domain" description="Beta-catenin-interacting ICAT" evidence="3">
    <location>
        <begin position="112"/>
        <end position="185"/>
    </location>
</feature>
<evidence type="ECO:0000259" key="3">
    <source>
        <dbReference type="Pfam" id="PF06384"/>
    </source>
</evidence>
<dbReference type="GO" id="GO:0008013">
    <property type="term" value="F:beta-catenin binding"/>
    <property type="evidence" value="ECO:0007669"/>
    <property type="project" value="InterPro"/>
</dbReference>
<accession>A0AAJ6QXB0</accession>
<evidence type="ECO:0000313" key="5">
    <source>
        <dbReference type="RefSeq" id="XP_003746888.1"/>
    </source>
</evidence>
<dbReference type="InterPro" id="IPR009428">
    <property type="entry name" value="ICAT_dom"/>
</dbReference>
<dbReference type="GeneID" id="100908426"/>
<dbReference type="InterPro" id="IPR036911">
    <property type="entry name" value="ICAT_sf"/>
</dbReference>
<dbReference type="Gene3D" id="1.10.10.490">
    <property type="entry name" value="Beta-catenin-interacting ICAT"/>
    <property type="match status" value="1"/>
</dbReference>
<gene>
    <name evidence="5" type="primary">LOC100908426</name>
</gene>
<dbReference type="AlphaFoldDB" id="A0AAJ6QXB0"/>
<dbReference type="InterPro" id="IPR040065">
    <property type="entry name" value="LZIC"/>
</dbReference>
<dbReference type="KEGG" id="goe:100908426"/>
<dbReference type="RefSeq" id="XP_003746888.1">
    <property type="nucleotide sequence ID" value="XM_003746840.1"/>
</dbReference>
<evidence type="ECO:0000313" key="4">
    <source>
        <dbReference type="Proteomes" id="UP000694867"/>
    </source>
</evidence>
<proteinExistence type="inferred from homology"/>
<sequence>MSRGKAETTQLQKKLEEQLERLVDQLADLEQEKSELSEEEYNDMKQDTVEQLKEFQASLDRILKGDITLVDTLNGLQLAIQAAISDAFRTPEIIRLFAKKQPVQLRQRLTELERDLKISKIALEPYNREKVEILLALRKLGDTLSPGENSFIENHSSASMKQFEKIDENVEISDRKLFQLAATSTDSS</sequence>
<feature type="coiled-coil region" evidence="2">
    <location>
        <begin position="5"/>
        <end position="47"/>
    </location>
</feature>
<organism evidence="4 5">
    <name type="scientific">Galendromus occidentalis</name>
    <name type="common">western predatory mite</name>
    <dbReference type="NCBI Taxonomy" id="34638"/>
    <lineage>
        <taxon>Eukaryota</taxon>
        <taxon>Metazoa</taxon>
        <taxon>Ecdysozoa</taxon>
        <taxon>Arthropoda</taxon>
        <taxon>Chelicerata</taxon>
        <taxon>Arachnida</taxon>
        <taxon>Acari</taxon>
        <taxon>Parasitiformes</taxon>
        <taxon>Mesostigmata</taxon>
        <taxon>Gamasina</taxon>
        <taxon>Phytoseioidea</taxon>
        <taxon>Phytoseiidae</taxon>
        <taxon>Typhlodrominae</taxon>
        <taxon>Galendromus</taxon>
    </lineage>
</organism>